<evidence type="ECO:0000256" key="9">
    <source>
        <dbReference type="SAM" id="Phobius"/>
    </source>
</evidence>
<reference evidence="11 12" key="1">
    <citation type="journal article" date="2011" name="Proc. Natl. Acad. Sci. U.S.A.">
        <title>Evolutionary erosion of yeast sex chromosomes by mating-type switching accidents.</title>
        <authorList>
            <person name="Gordon J.L."/>
            <person name="Armisen D."/>
            <person name="Proux-Wera E."/>
            <person name="Oheigeartaigh S.S."/>
            <person name="Byrne K.P."/>
            <person name="Wolfe K.H."/>
        </authorList>
    </citation>
    <scope>NUCLEOTIDE SEQUENCE [LARGE SCALE GENOMIC DNA]</scope>
    <source>
        <strain evidence="12">ATCC 22294 / BCRC 22015 / CBS 2517 / CECT 1963 / NBRC 1671 / NRRL Y-8276</strain>
    </source>
</reference>
<dbReference type="PROSITE" id="PS00218">
    <property type="entry name" value="AMINO_ACID_PERMEASE_1"/>
    <property type="match status" value="1"/>
</dbReference>
<name>H2AMF1_KAZAF</name>
<protein>
    <recommendedName>
        <fullName evidence="10">Amino acid permease/ SLC12A domain-containing protein</fullName>
    </recommendedName>
</protein>
<feature type="transmembrane region" description="Helical" evidence="9">
    <location>
        <begin position="227"/>
        <end position="251"/>
    </location>
</feature>
<dbReference type="GeneID" id="13882280"/>
<dbReference type="NCBIfam" id="TIGR00913">
    <property type="entry name" value="2A0310"/>
    <property type="match status" value="1"/>
</dbReference>
<evidence type="ECO:0000256" key="2">
    <source>
        <dbReference type="ARBA" id="ARBA00006983"/>
    </source>
</evidence>
<evidence type="ECO:0000256" key="3">
    <source>
        <dbReference type="ARBA" id="ARBA00022448"/>
    </source>
</evidence>
<dbReference type="FunCoup" id="H2AMF1">
    <property type="interactions" value="260"/>
</dbReference>
<feature type="compositionally biased region" description="Polar residues" evidence="8">
    <location>
        <begin position="14"/>
        <end position="38"/>
    </location>
</feature>
<sequence>MQGKSSNDEFVLTEVSSSPKTTPQHSKSSYEPASRQDSTMIHRFVNSFKRAEQPPLKQDSDLEEDTDTIVTDTQLKKTMKSRHVVMMSLGTGIGTGLLVANAQGLHKAGPAPLVIAYGMVSFVTYFMIQAAGEMAVVYPTLPGNFNAYISTFISKPFGFATVWLFFIQWLTVLPLELITAAMTVQYWNDSINADVYVVIFYVFLLFIHFFGVKAYGETEFIFNLCKILFVGGFIIFSIVVNVGGAGNSGYIGAKYWHDPGAFTSDTNAGRFKGVCYVLVTAYFSYGGMELFALSVNEQENPRRSTPTAAKQSIYRIVVIYLLTMILVGFNVPSNSNELMGSGGSVTHASPYVLAASIHGVKVVPHIVNAVILISLISVGNSALYAAPRLMCALAQQGFAPKFMDYVDREGRPLFALIVCSVFGVIGFVACSSKEEQVFNWLAAIAGLAELFTWSGIMISHIRFRQAMKLQNKSLDEVGYKSPFGVYGSYFGVFFNLLVFVAQFWVALAPPMYTEMSADTFFESYLAFPIFFAFYFGYMIWKRDFTLFSDLESVDLDYHRRIYDPELVKQEDEEKKEMLKNSPMWKRMYYFWC</sequence>
<feature type="transmembrane region" description="Helical" evidence="9">
    <location>
        <begin position="524"/>
        <end position="540"/>
    </location>
</feature>
<feature type="transmembrane region" description="Helical" evidence="9">
    <location>
        <begin position="157"/>
        <end position="175"/>
    </location>
</feature>
<dbReference type="Gene3D" id="1.20.1740.10">
    <property type="entry name" value="Amino acid/polyamine transporter I"/>
    <property type="match status" value="1"/>
</dbReference>
<comment type="similarity">
    <text evidence="2">Belongs to the amino acid-polyamine-organocation (APC) superfamily. YAT (TC 2.A.3.10) family.</text>
</comment>
<dbReference type="EMBL" id="HE650821">
    <property type="protein sequence ID" value="CCF55551.1"/>
    <property type="molecule type" value="Genomic_DNA"/>
</dbReference>
<feature type="transmembrane region" description="Helical" evidence="9">
    <location>
        <begin position="114"/>
        <end position="136"/>
    </location>
</feature>
<dbReference type="InParanoid" id="H2AMF1"/>
<evidence type="ECO:0000313" key="11">
    <source>
        <dbReference type="EMBL" id="CCF55551.1"/>
    </source>
</evidence>
<dbReference type="InterPro" id="IPR004841">
    <property type="entry name" value="AA-permease/SLC12A_dom"/>
</dbReference>
<evidence type="ECO:0000256" key="5">
    <source>
        <dbReference type="ARBA" id="ARBA00022970"/>
    </source>
</evidence>
<dbReference type="InterPro" id="IPR050524">
    <property type="entry name" value="APC_YAT"/>
</dbReference>
<dbReference type="PANTHER" id="PTHR43341:SF7">
    <property type="entry name" value="LEU_VAL_ILE AMINO-ACID PERMEASE-RELATED"/>
    <property type="match status" value="1"/>
</dbReference>
<feature type="transmembrane region" description="Helical" evidence="9">
    <location>
        <begin position="313"/>
        <end position="331"/>
    </location>
</feature>
<feature type="transmembrane region" description="Helical" evidence="9">
    <location>
        <begin position="437"/>
        <end position="463"/>
    </location>
</feature>
<dbReference type="OrthoDB" id="3900342at2759"/>
<comment type="subcellular location">
    <subcellularLocation>
        <location evidence="1">Membrane</location>
        <topology evidence="1">Multi-pass membrane protein</topology>
    </subcellularLocation>
</comment>
<feature type="transmembrane region" description="Helical" evidence="9">
    <location>
        <begin position="195"/>
        <end position="215"/>
    </location>
</feature>
<keyword evidence="4 9" id="KW-0812">Transmembrane</keyword>
<dbReference type="FunFam" id="1.20.1740.10:FF:000017">
    <property type="entry name" value="Amino acid permease"/>
    <property type="match status" value="1"/>
</dbReference>
<dbReference type="Proteomes" id="UP000005220">
    <property type="component" value="Chromosome 1"/>
</dbReference>
<dbReference type="RefSeq" id="XP_003954686.1">
    <property type="nucleotide sequence ID" value="XM_003954637.1"/>
</dbReference>
<evidence type="ECO:0000256" key="4">
    <source>
        <dbReference type="ARBA" id="ARBA00022692"/>
    </source>
</evidence>
<evidence type="ECO:0000256" key="1">
    <source>
        <dbReference type="ARBA" id="ARBA00004141"/>
    </source>
</evidence>
<keyword evidence="3" id="KW-0813">Transport</keyword>
<evidence type="ECO:0000256" key="8">
    <source>
        <dbReference type="SAM" id="MobiDB-lite"/>
    </source>
</evidence>
<keyword evidence="5" id="KW-0029">Amino-acid transport</keyword>
<dbReference type="eggNOG" id="KOG1286">
    <property type="taxonomic scope" value="Eukaryota"/>
</dbReference>
<evidence type="ECO:0000256" key="6">
    <source>
        <dbReference type="ARBA" id="ARBA00022989"/>
    </source>
</evidence>
<dbReference type="PANTHER" id="PTHR43341">
    <property type="entry name" value="AMINO ACID PERMEASE"/>
    <property type="match status" value="1"/>
</dbReference>
<feature type="transmembrane region" description="Helical" evidence="9">
    <location>
        <begin position="483"/>
        <end position="504"/>
    </location>
</feature>
<evidence type="ECO:0000259" key="10">
    <source>
        <dbReference type="Pfam" id="PF00324"/>
    </source>
</evidence>
<feature type="transmembrane region" description="Helical" evidence="9">
    <location>
        <begin position="271"/>
        <end position="292"/>
    </location>
</feature>
<feature type="transmembrane region" description="Helical" evidence="9">
    <location>
        <begin position="366"/>
        <end position="386"/>
    </location>
</feature>
<dbReference type="GO" id="GO:0016020">
    <property type="term" value="C:membrane"/>
    <property type="evidence" value="ECO:0007669"/>
    <property type="project" value="UniProtKB-SubCell"/>
</dbReference>
<evidence type="ECO:0000256" key="7">
    <source>
        <dbReference type="ARBA" id="ARBA00023136"/>
    </source>
</evidence>
<proteinExistence type="inferred from homology"/>
<keyword evidence="6 9" id="KW-1133">Transmembrane helix</keyword>
<dbReference type="GO" id="GO:0015171">
    <property type="term" value="F:amino acid transmembrane transporter activity"/>
    <property type="evidence" value="ECO:0007669"/>
    <property type="project" value="UniProtKB-ARBA"/>
</dbReference>
<dbReference type="PIRSF" id="PIRSF006060">
    <property type="entry name" value="AA_transporter"/>
    <property type="match status" value="1"/>
</dbReference>
<feature type="transmembrane region" description="Helical" evidence="9">
    <location>
        <begin position="84"/>
        <end position="102"/>
    </location>
</feature>
<gene>
    <name evidence="11" type="primary">KAFR0A01120</name>
    <name evidence="11" type="ORF">KAFR_0A01120</name>
</gene>
<accession>H2AMF1</accession>
<feature type="domain" description="Amino acid permease/ SLC12A" evidence="10">
    <location>
        <begin position="83"/>
        <end position="545"/>
    </location>
</feature>
<dbReference type="Pfam" id="PF00324">
    <property type="entry name" value="AA_permease"/>
    <property type="match status" value="1"/>
</dbReference>
<evidence type="ECO:0000313" key="12">
    <source>
        <dbReference type="Proteomes" id="UP000005220"/>
    </source>
</evidence>
<dbReference type="AlphaFoldDB" id="H2AMF1"/>
<keyword evidence="12" id="KW-1185">Reference proteome</keyword>
<dbReference type="KEGG" id="kaf:KAFR_0A01120"/>
<organism evidence="11 12">
    <name type="scientific">Kazachstania africana (strain ATCC 22294 / BCRC 22015 / CBS 2517 / CECT 1963 / NBRC 1671 / NRRL Y-8276)</name>
    <name type="common">Yeast</name>
    <name type="synonym">Kluyveromyces africanus</name>
    <dbReference type="NCBI Taxonomy" id="1071382"/>
    <lineage>
        <taxon>Eukaryota</taxon>
        <taxon>Fungi</taxon>
        <taxon>Dikarya</taxon>
        <taxon>Ascomycota</taxon>
        <taxon>Saccharomycotina</taxon>
        <taxon>Saccharomycetes</taxon>
        <taxon>Saccharomycetales</taxon>
        <taxon>Saccharomycetaceae</taxon>
        <taxon>Kazachstania</taxon>
    </lineage>
</organism>
<keyword evidence="7 9" id="KW-0472">Membrane</keyword>
<feature type="region of interest" description="Disordered" evidence="8">
    <location>
        <begin position="1"/>
        <end position="38"/>
    </location>
</feature>
<feature type="transmembrane region" description="Helical" evidence="9">
    <location>
        <begin position="413"/>
        <end position="431"/>
    </location>
</feature>
<dbReference type="HOGENOM" id="CLU_007946_12_0_1"/>
<dbReference type="InterPro" id="IPR004840">
    <property type="entry name" value="Amino_acid_permease_CS"/>
</dbReference>
<dbReference type="InterPro" id="IPR004762">
    <property type="entry name" value="Amino_acid_permease_fungi"/>
</dbReference>